<dbReference type="Proteomes" id="UP000887579">
    <property type="component" value="Unplaced"/>
</dbReference>
<organism evidence="1 2">
    <name type="scientific">Panagrolaimus sp. ES5</name>
    <dbReference type="NCBI Taxonomy" id="591445"/>
    <lineage>
        <taxon>Eukaryota</taxon>
        <taxon>Metazoa</taxon>
        <taxon>Ecdysozoa</taxon>
        <taxon>Nematoda</taxon>
        <taxon>Chromadorea</taxon>
        <taxon>Rhabditida</taxon>
        <taxon>Tylenchina</taxon>
        <taxon>Panagrolaimomorpha</taxon>
        <taxon>Panagrolaimoidea</taxon>
        <taxon>Panagrolaimidae</taxon>
        <taxon>Panagrolaimus</taxon>
    </lineage>
</organism>
<evidence type="ECO:0000313" key="1">
    <source>
        <dbReference type="Proteomes" id="UP000887579"/>
    </source>
</evidence>
<accession>A0AC34G8Q8</accession>
<proteinExistence type="predicted"/>
<name>A0AC34G8Q8_9BILA</name>
<reference evidence="2" key="1">
    <citation type="submission" date="2022-11" db="UniProtKB">
        <authorList>
            <consortium name="WormBaseParasite"/>
        </authorList>
    </citation>
    <scope>IDENTIFICATION</scope>
</reference>
<evidence type="ECO:0000313" key="2">
    <source>
        <dbReference type="WBParaSite" id="ES5_v2.g25808.t1"/>
    </source>
</evidence>
<dbReference type="WBParaSite" id="ES5_v2.g25808.t1">
    <property type="protein sequence ID" value="ES5_v2.g25808.t1"/>
    <property type="gene ID" value="ES5_v2.g25808"/>
</dbReference>
<sequence length="92" mass="10778">MHYMAINPPSAEVYQKLIQSCKYFCVKNSHFATLDHFNLDKIPEVFDIESYDTEYEGYKARLEAIIDEISEATNREYKIPYISFKGLDEGKL</sequence>
<protein>
    <submittedName>
        <fullName evidence="2">Uncharacterized protein</fullName>
    </submittedName>
</protein>